<dbReference type="EMBL" id="JAPQKH010000008">
    <property type="protein sequence ID" value="KAJ5083739.1"/>
    <property type="molecule type" value="Genomic_DNA"/>
</dbReference>
<dbReference type="PANTHER" id="PTHR24322:SF736">
    <property type="entry name" value="RETINOL DEHYDROGENASE 10"/>
    <property type="match status" value="1"/>
</dbReference>
<dbReference type="PRINTS" id="PR00081">
    <property type="entry name" value="GDHRDH"/>
</dbReference>
<evidence type="ECO:0000256" key="7">
    <source>
        <dbReference type="ARBA" id="ARBA00023098"/>
    </source>
</evidence>
<gene>
    <name evidence="13" type="ORF">N7456_013166</name>
</gene>
<evidence type="ECO:0000256" key="11">
    <source>
        <dbReference type="ARBA" id="ARBA00082544"/>
    </source>
</evidence>
<reference evidence="13" key="1">
    <citation type="submission" date="2022-11" db="EMBL/GenBank/DDBJ databases">
        <authorList>
            <person name="Petersen C."/>
        </authorList>
    </citation>
    <scope>NUCLEOTIDE SEQUENCE</scope>
    <source>
        <strain evidence="13">IBT 30069</strain>
    </source>
</reference>
<organism evidence="13 14">
    <name type="scientific">Penicillium angulare</name>
    <dbReference type="NCBI Taxonomy" id="116970"/>
    <lineage>
        <taxon>Eukaryota</taxon>
        <taxon>Fungi</taxon>
        <taxon>Dikarya</taxon>
        <taxon>Ascomycota</taxon>
        <taxon>Pezizomycotina</taxon>
        <taxon>Eurotiomycetes</taxon>
        <taxon>Eurotiomycetidae</taxon>
        <taxon>Eurotiales</taxon>
        <taxon>Aspergillaceae</taxon>
        <taxon>Penicillium</taxon>
    </lineage>
</organism>
<accession>A0A9W9EL74</accession>
<name>A0A9W9EL74_9EURO</name>
<evidence type="ECO:0000256" key="9">
    <source>
        <dbReference type="ARBA" id="ARBA00059620"/>
    </source>
</evidence>
<dbReference type="Gene3D" id="3.40.50.720">
    <property type="entry name" value="NAD(P)-binding Rossmann-like Domain"/>
    <property type="match status" value="1"/>
</dbReference>
<dbReference type="OrthoDB" id="10253736at2759"/>
<evidence type="ECO:0000256" key="8">
    <source>
        <dbReference type="ARBA" id="ARBA00023136"/>
    </source>
</evidence>
<keyword evidence="3" id="KW-0812">Transmembrane</keyword>
<dbReference type="PRINTS" id="PR00080">
    <property type="entry name" value="SDRFAMILY"/>
</dbReference>
<evidence type="ECO:0000256" key="5">
    <source>
        <dbReference type="ARBA" id="ARBA00022989"/>
    </source>
</evidence>
<comment type="caution">
    <text evidence="13">The sequence shown here is derived from an EMBL/GenBank/DDBJ whole genome shotgun (WGS) entry which is preliminary data.</text>
</comment>
<evidence type="ECO:0000256" key="1">
    <source>
        <dbReference type="ARBA" id="ARBA00004141"/>
    </source>
</evidence>
<reference evidence="13" key="2">
    <citation type="journal article" date="2023" name="IMA Fungus">
        <title>Comparative genomic study of the Penicillium genus elucidates a diverse pangenome and 15 lateral gene transfer events.</title>
        <authorList>
            <person name="Petersen C."/>
            <person name="Sorensen T."/>
            <person name="Nielsen M.R."/>
            <person name="Sondergaard T.E."/>
            <person name="Sorensen J.L."/>
            <person name="Fitzpatrick D.A."/>
            <person name="Frisvad J.C."/>
            <person name="Nielsen K.L."/>
        </authorList>
    </citation>
    <scope>NUCLEOTIDE SEQUENCE</scope>
    <source>
        <strain evidence="13">IBT 30069</strain>
    </source>
</reference>
<keyword evidence="5" id="KW-1133">Transmembrane helix</keyword>
<dbReference type="GO" id="GO:0052650">
    <property type="term" value="F:all-trans-retinol dehydrogenase (NADP+) activity"/>
    <property type="evidence" value="ECO:0007669"/>
    <property type="project" value="UniProtKB-ARBA"/>
</dbReference>
<proteinExistence type="inferred from homology"/>
<dbReference type="AlphaFoldDB" id="A0A9W9EL74"/>
<dbReference type="GO" id="GO:0016020">
    <property type="term" value="C:membrane"/>
    <property type="evidence" value="ECO:0007669"/>
    <property type="project" value="UniProtKB-SubCell"/>
</dbReference>
<comment type="function">
    <text evidence="9">Catalyzes the reduction of all-trans-retinal to all-trans-retinol in the presence of NADPH.</text>
</comment>
<evidence type="ECO:0000256" key="3">
    <source>
        <dbReference type="ARBA" id="ARBA00022692"/>
    </source>
</evidence>
<dbReference type="InterPro" id="IPR036291">
    <property type="entry name" value="NAD(P)-bd_dom_sf"/>
</dbReference>
<evidence type="ECO:0000313" key="13">
    <source>
        <dbReference type="EMBL" id="KAJ5083739.1"/>
    </source>
</evidence>
<keyword evidence="4" id="KW-0521">NADP</keyword>
<comment type="subcellular location">
    <subcellularLocation>
        <location evidence="1">Membrane</location>
        <topology evidence="1">Multi-pass membrane protein</topology>
    </subcellularLocation>
</comment>
<evidence type="ECO:0000256" key="10">
    <source>
        <dbReference type="ARBA" id="ARBA00068717"/>
    </source>
</evidence>
<dbReference type="InterPro" id="IPR020904">
    <property type="entry name" value="Sc_DH/Rdtase_CS"/>
</dbReference>
<dbReference type="SUPFAM" id="SSF51735">
    <property type="entry name" value="NAD(P)-binding Rossmann-fold domains"/>
    <property type="match status" value="1"/>
</dbReference>
<evidence type="ECO:0000313" key="14">
    <source>
        <dbReference type="Proteomes" id="UP001149165"/>
    </source>
</evidence>
<dbReference type="PANTHER" id="PTHR24322">
    <property type="entry name" value="PKSB"/>
    <property type="match status" value="1"/>
</dbReference>
<keyword evidence="6" id="KW-0560">Oxidoreductase</keyword>
<dbReference type="PROSITE" id="PS00061">
    <property type="entry name" value="ADH_SHORT"/>
    <property type="match status" value="1"/>
</dbReference>
<evidence type="ECO:0000256" key="2">
    <source>
        <dbReference type="ARBA" id="ARBA00006484"/>
    </source>
</evidence>
<protein>
    <recommendedName>
        <fullName evidence="10">Short-chain dehydrogenase/reductase 3</fullName>
    </recommendedName>
    <alternativeName>
        <fullName evidence="11">Retinal short-chain dehydrogenase/reductase 1</fullName>
    </alternativeName>
</protein>
<dbReference type="FunFam" id="3.40.50.720:FF:000131">
    <property type="entry name" value="Short-chain dehydrogenase/reductase 3"/>
    <property type="match status" value="1"/>
</dbReference>
<keyword evidence="7" id="KW-0443">Lipid metabolism</keyword>
<evidence type="ECO:0000256" key="6">
    <source>
        <dbReference type="ARBA" id="ARBA00023002"/>
    </source>
</evidence>
<evidence type="ECO:0000256" key="4">
    <source>
        <dbReference type="ARBA" id="ARBA00022857"/>
    </source>
</evidence>
<evidence type="ECO:0000256" key="12">
    <source>
        <dbReference type="RuleBase" id="RU000363"/>
    </source>
</evidence>
<comment type="similarity">
    <text evidence="2 12">Belongs to the short-chain dehydrogenases/reductases (SDR) family.</text>
</comment>
<dbReference type="Proteomes" id="UP001149165">
    <property type="component" value="Unassembled WGS sequence"/>
</dbReference>
<keyword evidence="14" id="KW-1185">Reference proteome</keyword>
<dbReference type="Pfam" id="PF00106">
    <property type="entry name" value="adh_short"/>
    <property type="match status" value="1"/>
</dbReference>
<dbReference type="InterPro" id="IPR002347">
    <property type="entry name" value="SDR_fam"/>
</dbReference>
<sequence>MYFAKSLTVVAACLILYQVLSRISAWLRNKSTNKQIYDLKDEIVLVTGGSGGIGKQIVEDLHKREARVIILDVKKPTFELPPGITFHEVDLRSSESILQVATQIRESQGDPAVIVNNAGVCHIAPLLEKSEQDIRDTFEVNTISHFLIAKTFLPYMIQKNHGHIITVASVASFVTVGGMVDYCCTKASAVAFHEGIRQELKAWYKAANVKTSIIHPLWVDTPMIKSLTDHQTHFRQPVMSPQAVSDAVIEQIVLRRGDQVILPRTMGIAGYLRAFPHWLQEIIRSFHSEIVWKIGEVAPIKN</sequence>
<keyword evidence="8" id="KW-0472">Membrane</keyword>